<keyword evidence="3" id="KW-1185">Reference proteome</keyword>
<accession>A0ABY7DE17</accession>
<name>A0ABY7DE17_MYAAR</name>
<gene>
    <name evidence="2" type="ORF">MAR_007436</name>
</gene>
<evidence type="ECO:0000313" key="2">
    <source>
        <dbReference type="EMBL" id="WAQ94965.1"/>
    </source>
</evidence>
<feature type="compositionally biased region" description="Polar residues" evidence="1">
    <location>
        <begin position="65"/>
        <end position="76"/>
    </location>
</feature>
<evidence type="ECO:0000256" key="1">
    <source>
        <dbReference type="SAM" id="MobiDB-lite"/>
    </source>
</evidence>
<reference evidence="2" key="1">
    <citation type="submission" date="2022-11" db="EMBL/GenBank/DDBJ databases">
        <title>Centuries of genome instability and evolution in soft-shell clam transmissible cancer (bioRxiv).</title>
        <authorList>
            <person name="Hart S.F.M."/>
            <person name="Yonemitsu M.A."/>
            <person name="Giersch R.M."/>
            <person name="Beal B.F."/>
            <person name="Arriagada G."/>
            <person name="Davis B.W."/>
            <person name="Ostrander E.A."/>
            <person name="Goff S.P."/>
            <person name="Metzger M.J."/>
        </authorList>
    </citation>
    <scope>NUCLEOTIDE SEQUENCE</scope>
    <source>
        <strain evidence="2">MELC-2E11</strain>
        <tissue evidence="2">Siphon/mantle</tissue>
    </source>
</reference>
<organism evidence="2 3">
    <name type="scientific">Mya arenaria</name>
    <name type="common">Soft-shell clam</name>
    <dbReference type="NCBI Taxonomy" id="6604"/>
    <lineage>
        <taxon>Eukaryota</taxon>
        <taxon>Metazoa</taxon>
        <taxon>Spiralia</taxon>
        <taxon>Lophotrochozoa</taxon>
        <taxon>Mollusca</taxon>
        <taxon>Bivalvia</taxon>
        <taxon>Autobranchia</taxon>
        <taxon>Heteroconchia</taxon>
        <taxon>Euheterodonta</taxon>
        <taxon>Imparidentia</taxon>
        <taxon>Neoheterodontei</taxon>
        <taxon>Myida</taxon>
        <taxon>Myoidea</taxon>
        <taxon>Myidae</taxon>
        <taxon>Mya</taxon>
    </lineage>
</organism>
<sequence length="76" mass="8431">MAVQIKQESDSESESGGYIDLTGEKPMFMKPSVEDELEKVPEVKGSTCQDLLDITKVEPAEDPISSEQNLEFPQDL</sequence>
<evidence type="ECO:0000313" key="3">
    <source>
        <dbReference type="Proteomes" id="UP001164746"/>
    </source>
</evidence>
<dbReference type="EMBL" id="CP111012">
    <property type="protein sequence ID" value="WAQ94965.1"/>
    <property type="molecule type" value="Genomic_DNA"/>
</dbReference>
<dbReference type="Proteomes" id="UP001164746">
    <property type="component" value="Chromosome 1"/>
</dbReference>
<feature type="region of interest" description="Disordered" evidence="1">
    <location>
        <begin position="1"/>
        <end position="26"/>
    </location>
</feature>
<feature type="region of interest" description="Disordered" evidence="1">
    <location>
        <begin position="57"/>
        <end position="76"/>
    </location>
</feature>
<proteinExistence type="predicted"/>
<protein>
    <submittedName>
        <fullName evidence="2">Uncharacterized protein</fullName>
    </submittedName>
</protein>